<keyword evidence="5" id="KW-1185">Reference proteome</keyword>
<dbReference type="OrthoDB" id="1650968at2"/>
<evidence type="ECO:0000313" key="2">
    <source>
        <dbReference type="EMBL" id="MSA88483.1"/>
    </source>
</evidence>
<evidence type="ECO:0000313" key="3">
    <source>
        <dbReference type="EMBL" id="MSC32543.1"/>
    </source>
</evidence>
<dbReference type="RefSeq" id="WP_154238041.1">
    <property type="nucleotide sequence ID" value="NZ_WKPI01000006.1"/>
</dbReference>
<feature type="transmembrane region" description="Helical" evidence="1">
    <location>
        <begin position="76"/>
        <end position="99"/>
    </location>
</feature>
<sequence>MTEKYFKYLIKQSLPLFGIILIGGSFFVTGLINLDNLPAYVFLLSAGVPFLFELSRYHKKSAYFYSSLPIEQKNLWIARIGCVQFLVLIPSLLFLIALICRHSLSFSSMLQLVLAWTASLFLVTSLNLLIFSFCHTLLDAVIIFANGLALPTFLINTIHYLTKMNMQFGYTAPVWLRNLSPWQRMFEMMRESVWQMDYGWSGNTLGNGLEYGIAVLMGSLALLCLLFKVSRFRSEEAGRLSSSRRMLVFLIRLDTFLLLLVMTWKPILEWATGLFYAVFLICLLYFGGLMLAKQRFKVTVKEVLCLLILILTARGVNLAYRSLCYRYERLSVQRMNEVALEFYVYPNKGGMIPENLSCYIELAGVKDPLVLNELRGWMKVTLDEHFKDSNYYEYEDWNDDESRTMQVRFHDNQSLSYDKNIPVDLLSNSQVVQLFYKQNLPEGCYLR</sequence>
<comment type="caution">
    <text evidence="2">The sequence shown here is derived from an EMBL/GenBank/DDBJ whole genome shotgun (WGS) entry which is preliminary data.</text>
</comment>
<keyword evidence="1" id="KW-0472">Membrane</keyword>
<feature type="transmembrane region" description="Helical" evidence="1">
    <location>
        <begin position="137"/>
        <end position="161"/>
    </location>
</feature>
<feature type="transmembrane region" description="Helical" evidence="1">
    <location>
        <begin position="270"/>
        <end position="291"/>
    </location>
</feature>
<dbReference type="Proteomes" id="UP000480929">
    <property type="component" value="Unassembled WGS sequence"/>
</dbReference>
<dbReference type="EMBL" id="WKPI01000006">
    <property type="protein sequence ID" value="MSC32543.1"/>
    <property type="molecule type" value="Genomic_DNA"/>
</dbReference>
<gene>
    <name evidence="3" type="ORF">GKD88_05355</name>
    <name evidence="2" type="ORF">GKE08_04005</name>
</gene>
<reference evidence="4 5" key="1">
    <citation type="journal article" date="2019" name="Nat. Med.">
        <title>A library of human gut bacterial isolates paired with longitudinal multiomics data enables mechanistic microbiome research.</title>
        <authorList>
            <person name="Poyet M."/>
            <person name="Groussin M."/>
            <person name="Gibbons S.M."/>
            <person name="Avila-Pacheco J."/>
            <person name="Jiang X."/>
            <person name="Kearney S.M."/>
            <person name="Perrotta A.R."/>
            <person name="Berdy B."/>
            <person name="Zhao S."/>
            <person name="Lieberman T.D."/>
            <person name="Swanson P.K."/>
            <person name="Smith M."/>
            <person name="Roesemann S."/>
            <person name="Alexander J.E."/>
            <person name="Rich S.A."/>
            <person name="Livny J."/>
            <person name="Vlamakis H."/>
            <person name="Clish C."/>
            <person name="Bullock K."/>
            <person name="Deik A."/>
            <person name="Scott J."/>
            <person name="Pierce K.A."/>
            <person name="Xavier R.J."/>
            <person name="Alm E.J."/>
        </authorList>
    </citation>
    <scope>NUCLEOTIDE SEQUENCE [LARGE SCALE GENOMIC DNA]</scope>
    <source>
        <strain evidence="2 4">BIOML-A4</strain>
        <strain evidence="3 5">BIOML-A5</strain>
    </source>
</reference>
<dbReference type="EMBL" id="WKPJ01000003">
    <property type="protein sequence ID" value="MSA88483.1"/>
    <property type="molecule type" value="Genomic_DNA"/>
</dbReference>
<dbReference type="AlphaFoldDB" id="A0A6N7S3L0"/>
<feature type="transmembrane region" description="Helical" evidence="1">
    <location>
        <begin position="208"/>
        <end position="227"/>
    </location>
</feature>
<feature type="transmembrane region" description="Helical" evidence="1">
    <location>
        <begin position="38"/>
        <end position="55"/>
    </location>
</feature>
<name>A0A6N7S3L0_9FIRM</name>
<feature type="transmembrane region" description="Helical" evidence="1">
    <location>
        <begin position="111"/>
        <end position="130"/>
    </location>
</feature>
<feature type="transmembrane region" description="Helical" evidence="1">
    <location>
        <begin position="247"/>
        <end position="264"/>
    </location>
</feature>
<organism evidence="2 4">
    <name type="scientific">Holdemania massiliensis</name>
    <dbReference type="NCBI Taxonomy" id="1468449"/>
    <lineage>
        <taxon>Bacteria</taxon>
        <taxon>Bacillati</taxon>
        <taxon>Bacillota</taxon>
        <taxon>Erysipelotrichia</taxon>
        <taxon>Erysipelotrichales</taxon>
        <taxon>Erysipelotrichaceae</taxon>
        <taxon>Holdemania</taxon>
    </lineage>
</organism>
<evidence type="ECO:0000256" key="1">
    <source>
        <dbReference type="SAM" id="Phobius"/>
    </source>
</evidence>
<evidence type="ECO:0000313" key="4">
    <source>
        <dbReference type="Proteomes" id="UP000433575"/>
    </source>
</evidence>
<protein>
    <submittedName>
        <fullName evidence="2">Uncharacterized protein</fullName>
    </submittedName>
</protein>
<proteinExistence type="predicted"/>
<dbReference type="Proteomes" id="UP000433575">
    <property type="component" value="Unassembled WGS sequence"/>
</dbReference>
<keyword evidence="1" id="KW-0812">Transmembrane</keyword>
<feature type="transmembrane region" description="Helical" evidence="1">
    <location>
        <begin position="303"/>
        <end position="320"/>
    </location>
</feature>
<feature type="transmembrane region" description="Helical" evidence="1">
    <location>
        <begin position="12"/>
        <end position="32"/>
    </location>
</feature>
<keyword evidence="1" id="KW-1133">Transmembrane helix</keyword>
<evidence type="ECO:0000313" key="5">
    <source>
        <dbReference type="Proteomes" id="UP000480929"/>
    </source>
</evidence>
<accession>A0A6N7S3L0</accession>